<feature type="compositionally biased region" description="Polar residues" evidence="2">
    <location>
        <begin position="81"/>
        <end position="93"/>
    </location>
</feature>
<feature type="compositionally biased region" description="Basic and acidic residues" evidence="2">
    <location>
        <begin position="95"/>
        <end position="109"/>
    </location>
</feature>
<feature type="region of interest" description="Disordered" evidence="2">
    <location>
        <begin position="433"/>
        <end position="466"/>
    </location>
</feature>
<feature type="region of interest" description="Disordered" evidence="2">
    <location>
        <begin position="1"/>
        <end position="36"/>
    </location>
</feature>
<evidence type="ECO:0000313" key="3">
    <source>
        <dbReference type="EMBL" id="TYK21492.1"/>
    </source>
</evidence>
<organism evidence="3 4">
    <name type="scientific">Cucumis melo var. makuwa</name>
    <name type="common">Oriental melon</name>
    <dbReference type="NCBI Taxonomy" id="1194695"/>
    <lineage>
        <taxon>Eukaryota</taxon>
        <taxon>Viridiplantae</taxon>
        <taxon>Streptophyta</taxon>
        <taxon>Embryophyta</taxon>
        <taxon>Tracheophyta</taxon>
        <taxon>Spermatophyta</taxon>
        <taxon>Magnoliopsida</taxon>
        <taxon>eudicotyledons</taxon>
        <taxon>Gunneridae</taxon>
        <taxon>Pentapetalae</taxon>
        <taxon>rosids</taxon>
        <taxon>fabids</taxon>
        <taxon>Cucurbitales</taxon>
        <taxon>Cucurbitaceae</taxon>
        <taxon>Benincaseae</taxon>
        <taxon>Cucumis</taxon>
    </lineage>
</organism>
<dbReference type="PANTHER" id="PTHR33499">
    <property type="entry name" value="OS12G0282400 PROTEIN-RELATED"/>
    <property type="match status" value="1"/>
</dbReference>
<sequence length="515" mass="58032">MASKKTASKSLGSSDAYTRPVTRSRSKRITQEQSQEITTRKWIIPDVENDVGIRNVGNKGFPDAVNTASGNASGKHYFPTHQESVGKNLSGEGTETARENERRSREGRRENRRPRSVFCRRRSPSSLAAVQPPSATLAIIMSYRPSNFMETDDMFLQFEDDLDNNIAGGSSSVGDNTAGSSSQQTTPTPRRRAQSRLLELERHVAINGRIPMTIAPGAEKPISPHAVRFSQAIGVCVRKTFPVRCLKWTDVGREYIEVVKGDLQRLFVLDFNDQAMNRFVEHQMLTTFKEFRADCHRHFKKYSDPEEARANPPNALVGRDEDWHFLCDHYISRAFQEQSRTNKAARQKQPYNHSSGSKSFLQRQYELAERKGEPVDRVELFRETHVRAGTFVSQAAEDAHNQMLELQSQPTPEGSQPLSEDEICDQVLGRRPGYSKGLGWGPKPKARRTASASSSSTSCSQSTEKEIELQAKLQEALERIEVQDRNHQALASQVESMKKMIEEFTRAQQGPPHDP</sequence>
<feature type="coiled-coil region" evidence="1">
    <location>
        <begin position="466"/>
        <end position="493"/>
    </location>
</feature>
<protein>
    <submittedName>
        <fullName evidence="3">CACTA en-spm transposon protein</fullName>
    </submittedName>
</protein>
<feature type="compositionally biased region" description="Low complexity" evidence="2">
    <location>
        <begin position="449"/>
        <end position="462"/>
    </location>
</feature>
<dbReference type="InterPro" id="IPR004252">
    <property type="entry name" value="Probable_transposase_24"/>
</dbReference>
<keyword evidence="1" id="KW-0175">Coiled coil</keyword>
<feature type="compositionally biased region" description="Basic residues" evidence="2">
    <location>
        <begin position="110"/>
        <end position="123"/>
    </location>
</feature>
<evidence type="ECO:0000313" key="4">
    <source>
        <dbReference type="Proteomes" id="UP000321947"/>
    </source>
</evidence>
<dbReference type="PANTHER" id="PTHR33499:SF11">
    <property type="entry name" value="NO APICAL MERISTEM-ASSOCIATED C-TERMINAL DOMAIN-CONTAINING PROTEIN"/>
    <property type="match status" value="1"/>
</dbReference>
<dbReference type="Proteomes" id="UP000321947">
    <property type="component" value="Unassembled WGS sequence"/>
</dbReference>
<comment type="caution">
    <text evidence="3">The sequence shown here is derived from an EMBL/GenBank/DDBJ whole genome shotgun (WGS) entry which is preliminary data.</text>
</comment>
<accession>A0A5D3DD39</accession>
<dbReference type="AlphaFoldDB" id="A0A5D3DD39"/>
<feature type="region of interest" description="Disordered" evidence="2">
    <location>
        <begin position="338"/>
        <end position="360"/>
    </location>
</feature>
<dbReference type="EMBL" id="SSTD01005647">
    <property type="protein sequence ID" value="TYK21492.1"/>
    <property type="molecule type" value="Genomic_DNA"/>
</dbReference>
<name>A0A5D3DD39_CUCMM</name>
<feature type="compositionally biased region" description="Polar residues" evidence="2">
    <location>
        <begin position="167"/>
        <end position="188"/>
    </location>
</feature>
<dbReference type="Pfam" id="PF03004">
    <property type="entry name" value="Transposase_24"/>
    <property type="match status" value="1"/>
</dbReference>
<feature type="region of interest" description="Disordered" evidence="2">
    <location>
        <begin position="166"/>
        <end position="193"/>
    </location>
</feature>
<feature type="region of interest" description="Disordered" evidence="2">
    <location>
        <begin position="72"/>
        <end position="131"/>
    </location>
</feature>
<proteinExistence type="predicted"/>
<evidence type="ECO:0000256" key="2">
    <source>
        <dbReference type="SAM" id="MobiDB-lite"/>
    </source>
</evidence>
<gene>
    <name evidence="3" type="ORF">E5676_scaffold305G00290</name>
</gene>
<evidence type="ECO:0000256" key="1">
    <source>
        <dbReference type="SAM" id="Coils"/>
    </source>
</evidence>
<reference evidence="3 4" key="1">
    <citation type="submission" date="2019-08" db="EMBL/GenBank/DDBJ databases">
        <title>Draft genome sequences of two oriental melons (Cucumis melo L. var makuwa).</title>
        <authorList>
            <person name="Kwon S.-Y."/>
        </authorList>
    </citation>
    <scope>NUCLEOTIDE SEQUENCE [LARGE SCALE GENOMIC DNA]</scope>
    <source>
        <strain evidence="4">cv. Chang Bougi</strain>
        <tissue evidence="3">Leaf</tissue>
    </source>
</reference>